<dbReference type="InterPro" id="IPR050355">
    <property type="entry name" value="RCF1"/>
</dbReference>
<proteinExistence type="predicted"/>
<evidence type="ECO:0000256" key="5">
    <source>
        <dbReference type="SAM" id="Phobius"/>
    </source>
</evidence>
<dbReference type="STRING" id="9708.A0A2U3W0U0"/>
<dbReference type="GO" id="GO:0097250">
    <property type="term" value="P:mitochondrial respirasome assembly"/>
    <property type="evidence" value="ECO:0007669"/>
    <property type="project" value="TreeGrafter"/>
</dbReference>
<dbReference type="InterPro" id="IPR007667">
    <property type="entry name" value="Hypoxia_induced_domain"/>
</dbReference>
<dbReference type="GO" id="GO:0031966">
    <property type="term" value="C:mitochondrial membrane"/>
    <property type="evidence" value="ECO:0007669"/>
    <property type="project" value="UniProtKB-SubCell"/>
</dbReference>
<evidence type="ECO:0000256" key="2">
    <source>
        <dbReference type="ARBA" id="ARBA00022692"/>
    </source>
</evidence>
<reference evidence="8" key="1">
    <citation type="submission" date="2025-08" db="UniProtKB">
        <authorList>
            <consortium name="RefSeq"/>
        </authorList>
    </citation>
    <scope>IDENTIFICATION</scope>
</reference>
<feature type="transmembrane region" description="Helical" evidence="5">
    <location>
        <begin position="83"/>
        <end position="102"/>
    </location>
</feature>
<keyword evidence="7" id="KW-1185">Reference proteome</keyword>
<protein>
    <submittedName>
        <fullName evidence="8">HIG1 domain family member 2A, mitochondrial</fullName>
    </submittedName>
</protein>
<dbReference type="PANTHER" id="PTHR12297:SF18">
    <property type="entry name" value="HIG1 DOMAIN FAMILY MEMBER 2A"/>
    <property type="match status" value="1"/>
</dbReference>
<dbReference type="KEGG" id="oro:101385687"/>
<evidence type="ECO:0000313" key="8">
    <source>
        <dbReference type="RefSeq" id="XP_004401497.1"/>
    </source>
</evidence>
<sequence length="106" mass="11372">MAAPGPVTPGAPFEPAQPPVIEGFSPSIYSTQESFKEKFLRKTRENPMVPIGCLGTAAALTYGLYCFHRGQSHRSQLMMRTRIAAQGFTVAAILLGLAASAMKSRS</sequence>
<dbReference type="RefSeq" id="XP_004401497.1">
    <property type="nucleotide sequence ID" value="XM_004401440.2"/>
</dbReference>
<dbReference type="Gene3D" id="6.10.140.1320">
    <property type="match status" value="1"/>
</dbReference>
<keyword evidence="3 5" id="KW-1133">Transmembrane helix</keyword>
<dbReference type="InParanoid" id="A0A2U3W0U0"/>
<dbReference type="CTD" id="192286"/>
<evidence type="ECO:0000313" key="7">
    <source>
        <dbReference type="Proteomes" id="UP000245340"/>
    </source>
</evidence>
<feature type="transmembrane region" description="Helical" evidence="5">
    <location>
        <begin position="48"/>
        <end position="67"/>
    </location>
</feature>
<organism evidence="7 8">
    <name type="scientific">Odobenus rosmarus divergens</name>
    <name type="common">Pacific walrus</name>
    <dbReference type="NCBI Taxonomy" id="9708"/>
    <lineage>
        <taxon>Eukaryota</taxon>
        <taxon>Metazoa</taxon>
        <taxon>Chordata</taxon>
        <taxon>Craniata</taxon>
        <taxon>Vertebrata</taxon>
        <taxon>Euteleostomi</taxon>
        <taxon>Mammalia</taxon>
        <taxon>Eutheria</taxon>
        <taxon>Laurasiatheria</taxon>
        <taxon>Carnivora</taxon>
        <taxon>Caniformia</taxon>
        <taxon>Pinnipedia</taxon>
        <taxon>Odobenidae</taxon>
        <taxon>Odobenus</taxon>
    </lineage>
</organism>
<evidence type="ECO:0000256" key="4">
    <source>
        <dbReference type="ARBA" id="ARBA00023136"/>
    </source>
</evidence>
<evidence type="ECO:0000256" key="3">
    <source>
        <dbReference type="ARBA" id="ARBA00022989"/>
    </source>
</evidence>
<name>A0A2U3W0U0_ODORO</name>
<dbReference type="Proteomes" id="UP000245340">
    <property type="component" value="Unplaced"/>
</dbReference>
<keyword evidence="4 5" id="KW-0472">Membrane</keyword>
<accession>A0A2U3W0U0</accession>
<dbReference type="PROSITE" id="PS51503">
    <property type="entry name" value="HIG1"/>
    <property type="match status" value="1"/>
</dbReference>
<dbReference type="GeneID" id="101385687"/>
<keyword evidence="2 5" id="KW-0812">Transmembrane</keyword>
<comment type="subcellular location">
    <subcellularLocation>
        <location evidence="1">Mitochondrion membrane</location>
    </subcellularLocation>
</comment>
<dbReference type="PANTHER" id="PTHR12297">
    <property type="entry name" value="HYPOXIA-INDUCBILE GENE 1 HIG1 -RELATED"/>
    <property type="match status" value="1"/>
</dbReference>
<feature type="domain" description="HIG1" evidence="6">
    <location>
        <begin position="20"/>
        <end position="106"/>
    </location>
</feature>
<evidence type="ECO:0000256" key="1">
    <source>
        <dbReference type="ARBA" id="ARBA00004325"/>
    </source>
</evidence>
<dbReference type="Pfam" id="PF04588">
    <property type="entry name" value="HIG_1_N"/>
    <property type="match status" value="1"/>
</dbReference>
<gene>
    <name evidence="8" type="primary">HIGD2A</name>
</gene>
<dbReference type="AlphaFoldDB" id="A0A2U3W0U0"/>
<evidence type="ECO:0000259" key="6">
    <source>
        <dbReference type="PROSITE" id="PS51503"/>
    </source>
</evidence>